<gene>
    <name evidence="2" type="ORF">MAMP_00606</name>
</gene>
<comment type="caution">
    <text evidence="2">The sequence shown here is derived from an EMBL/GenBank/DDBJ whole genome shotgun (WGS) entry which is preliminary data.</text>
</comment>
<feature type="transmembrane region" description="Helical" evidence="1">
    <location>
        <begin position="12"/>
        <end position="36"/>
    </location>
</feature>
<dbReference type="OrthoDB" id="8481133at2"/>
<protein>
    <recommendedName>
        <fullName evidence="4">DUF2798 domain-containing protein</fullName>
    </recommendedName>
</protein>
<dbReference type="RefSeq" id="WP_007144103.1">
    <property type="nucleotide sequence ID" value="NZ_AFIG01000001.1"/>
</dbReference>
<proteinExistence type="predicted"/>
<dbReference type="Proteomes" id="UP000003544">
    <property type="component" value="Unassembled WGS sequence"/>
</dbReference>
<dbReference type="InterPro" id="IPR021529">
    <property type="entry name" value="DUF2798"/>
</dbReference>
<reference evidence="2 3" key="1">
    <citation type="journal article" date="2011" name="J. Bacteriol.">
        <title>Draft genome sequence of Methylophaga aminisulfidivorans MP T.</title>
        <authorList>
            <person name="Han G.H."/>
            <person name="Kim W."/>
            <person name="Chun J."/>
            <person name="Kim S.W."/>
        </authorList>
    </citation>
    <scope>NUCLEOTIDE SEQUENCE [LARGE SCALE GENOMIC DNA]</scope>
    <source>
        <strain evidence="3">MP(T)</strain>
    </source>
</reference>
<keyword evidence="1" id="KW-0472">Membrane</keyword>
<dbReference type="eggNOG" id="ENOG502ZMP2">
    <property type="taxonomic scope" value="Bacteria"/>
</dbReference>
<dbReference type="EMBL" id="AFIG01000001">
    <property type="protein sequence ID" value="EGL54217.1"/>
    <property type="molecule type" value="Genomic_DNA"/>
</dbReference>
<name>F5SYE9_9GAMM</name>
<sequence length="156" mass="17255">MIKNTEATKRPSYIKILVIASIMMTVGGTLTAIMTYKNVGLTENFMTQWLSSFVIATVIMMPIGWLFMSLIGKVVQFFMSNSKTTHQQLVTGLSMALIMETVMAISTTANTLGFSNTTTFISAWAQAFITALPFGLFMSVMMSLFFKPRLAKFLAS</sequence>
<accession>F5SYE9</accession>
<evidence type="ECO:0008006" key="4">
    <source>
        <dbReference type="Google" id="ProtNLM"/>
    </source>
</evidence>
<feature type="transmembrane region" description="Helical" evidence="1">
    <location>
        <begin position="121"/>
        <end position="146"/>
    </location>
</feature>
<evidence type="ECO:0000313" key="3">
    <source>
        <dbReference type="Proteomes" id="UP000003544"/>
    </source>
</evidence>
<dbReference type="AlphaFoldDB" id="F5SYE9"/>
<evidence type="ECO:0000256" key="1">
    <source>
        <dbReference type="SAM" id="Phobius"/>
    </source>
</evidence>
<keyword evidence="3" id="KW-1185">Reference proteome</keyword>
<feature type="transmembrane region" description="Helical" evidence="1">
    <location>
        <begin position="89"/>
        <end position="109"/>
    </location>
</feature>
<keyword evidence="1" id="KW-1133">Transmembrane helix</keyword>
<evidence type="ECO:0000313" key="2">
    <source>
        <dbReference type="EMBL" id="EGL54217.1"/>
    </source>
</evidence>
<feature type="transmembrane region" description="Helical" evidence="1">
    <location>
        <begin position="48"/>
        <end position="68"/>
    </location>
</feature>
<organism evidence="2 3">
    <name type="scientific">Methylophaga aminisulfidivorans MP</name>
    <dbReference type="NCBI Taxonomy" id="1026882"/>
    <lineage>
        <taxon>Bacteria</taxon>
        <taxon>Pseudomonadati</taxon>
        <taxon>Pseudomonadota</taxon>
        <taxon>Gammaproteobacteria</taxon>
        <taxon>Thiotrichales</taxon>
        <taxon>Piscirickettsiaceae</taxon>
        <taxon>Methylophaga</taxon>
    </lineage>
</organism>
<dbReference type="Pfam" id="PF11391">
    <property type="entry name" value="DUF2798"/>
    <property type="match status" value="1"/>
</dbReference>
<keyword evidence="1" id="KW-0812">Transmembrane</keyword>